<keyword evidence="6 16" id="KW-0732">Signal</keyword>
<evidence type="ECO:0000256" key="6">
    <source>
        <dbReference type="ARBA" id="ARBA00022729"/>
    </source>
</evidence>
<evidence type="ECO:0000256" key="16">
    <source>
        <dbReference type="SAM" id="SignalP"/>
    </source>
</evidence>
<evidence type="ECO:0000256" key="12">
    <source>
        <dbReference type="ARBA" id="ARBA00023002"/>
    </source>
</evidence>
<comment type="caution">
    <text evidence="18">The sequence shown here is derived from an EMBL/GenBank/DDBJ whole genome shotgun (WGS) entry which is preliminary data.</text>
</comment>
<evidence type="ECO:0000313" key="19">
    <source>
        <dbReference type="Proteomes" id="UP000770717"/>
    </source>
</evidence>
<evidence type="ECO:0000256" key="7">
    <source>
        <dbReference type="ARBA" id="ARBA00022737"/>
    </source>
</evidence>
<dbReference type="EMBL" id="WNTK01000861">
    <property type="protein sequence ID" value="KAG9468488.1"/>
    <property type="molecule type" value="Genomic_DNA"/>
</dbReference>
<evidence type="ECO:0000256" key="14">
    <source>
        <dbReference type="ARBA" id="ARBA00023180"/>
    </source>
</evidence>
<keyword evidence="9" id="KW-0256">Endoplasmic reticulum</keyword>
<dbReference type="AlphaFoldDB" id="A0A8J6EFY6"/>
<dbReference type="PANTHER" id="PTHR14049:SF14">
    <property type="entry name" value="PROLYL 3-HYDROXYLASE 3"/>
    <property type="match status" value="1"/>
</dbReference>
<keyword evidence="14" id="KW-0325">Glycoprotein</keyword>
<feature type="signal peptide" evidence="16">
    <location>
        <begin position="1"/>
        <end position="15"/>
    </location>
</feature>
<dbReference type="PROSITE" id="PS51471">
    <property type="entry name" value="FE2OG_OXY"/>
    <property type="match status" value="1"/>
</dbReference>
<evidence type="ECO:0000256" key="8">
    <source>
        <dbReference type="ARBA" id="ARBA00022803"/>
    </source>
</evidence>
<dbReference type="InterPro" id="IPR044862">
    <property type="entry name" value="Pro_4_hyd_alph_FE2OG_OXY"/>
</dbReference>
<keyword evidence="19" id="KW-1185">Reference proteome</keyword>
<dbReference type="OrthoDB" id="8517835at2759"/>
<dbReference type="Pfam" id="PF23557">
    <property type="entry name" value="TPR_leprecan"/>
    <property type="match status" value="1"/>
</dbReference>
<dbReference type="InterPro" id="IPR005123">
    <property type="entry name" value="Oxoglu/Fe-dep_dioxygenase_dom"/>
</dbReference>
<feature type="domain" description="Fe2OG dioxygenase" evidence="17">
    <location>
        <begin position="489"/>
        <end position="607"/>
    </location>
</feature>
<proteinExistence type="inferred from homology"/>
<accession>A0A8J6EFY6</accession>
<feature type="compositionally biased region" description="Basic and acidic residues" evidence="15">
    <location>
        <begin position="629"/>
        <end position="646"/>
    </location>
</feature>
<organism evidence="18 19">
    <name type="scientific">Eleutherodactylus coqui</name>
    <name type="common">Puerto Rican coqui</name>
    <dbReference type="NCBI Taxonomy" id="57060"/>
    <lineage>
        <taxon>Eukaryota</taxon>
        <taxon>Metazoa</taxon>
        <taxon>Chordata</taxon>
        <taxon>Craniata</taxon>
        <taxon>Vertebrata</taxon>
        <taxon>Euteleostomi</taxon>
        <taxon>Amphibia</taxon>
        <taxon>Batrachia</taxon>
        <taxon>Anura</taxon>
        <taxon>Neobatrachia</taxon>
        <taxon>Hyloidea</taxon>
        <taxon>Eleutherodactylidae</taxon>
        <taxon>Eleutherodactylinae</taxon>
        <taxon>Eleutherodactylus</taxon>
        <taxon>Eleutherodactylus</taxon>
    </lineage>
</organism>
<keyword evidence="12" id="KW-0560">Oxidoreductase</keyword>
<evidence type="ECO:0000256" key="9">
    <source>
        <dbReference type="ARBA" id="ARBA00022824"/>
    </source>
</evidence>
<dbReference type="GO" id="GO:0019797">
    <property type="term" value="F:procollagen-proline 3-dioxygenase activity"/>
    <property type="evidence" value="ECO:0007669"/>
    <property type="project" value="UniProtKB-EC"/>
</dbReference>
<evidence type="ECO:0000256" key="4">
    <source>
        <dbReference type="ARBA" id="ARBA00012262"/>
    </source>
</evidence>
<dbReference type="FunFam" id="2.60.120.620:FF:000003">
    <property type="entry name" value="Prolyl 3-hydroxylase 2"/>
    <property type="match status" value="1"/>
</dbReference>
<sequence>MQAPLLLLSLGLVYSLTLKPPDELLWDGVSLFSRGEWSEARDKLLGALKSLQEVRGVWLRCGEECGLQGAQLEEAVMERADCLLSCERLQLKEPSLYRLTQDTEKTFQKGAPYNYLQVAHYRLEELDEAAAAAYTFYVRNPYHEQIQGDVTRYRTMKGVPEQSFRDLEEPPYKALFAQAMSLLSQERFATAVLRLEESLSSCLSTIHDCRTLCEGTRERENETHRDFPEVIAEYYAQVLQCKQRCILEVSSSPGQKPTQPDILVSHLQMLQEGYAQLGDWESAAQIARSLLLFHPHNETVLESLNGYEQKQQSQSEIRPRENIASYVRQALSEKKLLYYVMENLDIDFQDPDLWTPEEIIPEGLRERIRAERATAEEAGGQLPYEEVMVTLTPRQMNGTSRVTLDGVLSDEECEALLGLVQEAEASGEALRRRRSPHTSHERIQGLTVMQALQLASSGLVDRNRAHFLYHATERVRVLTQSYFETKMLHFSYSQLVCRSAIEGEQEERSDLSHPVHADNCILDPEEKECWREPPAYIHRDYSGMLYLNDDFLGGDLFFTELDGTTVTAEVRPRCGRLVLFSSGGENAHGVRAVTQDRRCAITLWFTGSAGHAEQERFQARTIVTGEVSKTGEEAESKPARTGREASRTGTSRNEGTDKPSGRQQRRRVARKIRDEL</sequence>
<evidence type="ECO:0000256" key="2">
    <source>
        <dbReference type="ARBA" id="ARBA00001962"/>
    </source>
</evidence>
<comment type="cofactor">
    <cofactor evidence="1">
        <name>L-ascorbate</name>
        <dbReference type="ChEBI" id="CHEBI:38290"/>
    </cofactor>
</comment>
<keyword evidence="11" id="KW-0223">Dioxygenase</keyword>
<keyword evidence="7" id="KW-0677">Repeat</keyword>
<feature type="region of interest" description="Disordered" evidence="15">
    <location>
        <begin position="622"/>
        <end position="676"/>
    </location>
</feature>
<dbReference type="Gene3D" id="1.25.40.10">
    <property type="entry name" value="Tetratricopeptide repeat domain"/>
    <property type="match status" value="1"/>
</dbReference>
<reference evidence="18" key="1">
    <citation type="thesis" date="2020" institute="ProQuest LLC" country="789 East Eisenhower Parkway, Ann Arbor, MI, USA">
        <title>Comparative Genomics and Chromosome Evolution.</title>
        <authorList>
            <person name="Mudd A.B."/>
        </authorList>
    </citation>
    <scope>NUCLEOTIDE SEQUENCE</scope>
    <source>
        <strain evidence="18">HN-11 Male</strain>
        <tissue evidence="18">Kidney and liver</tissue>
    </source>
</reference>
<keyword evidence="5" id="KW-0479">Metal-binding</keyword>
<keyword evidence="10" id="KW-0847">Vitamin C</keyword>
<dbReference type="Gene3D" id="2.60.120.620">
    <property type="entry name" value="q2cbj1_9rhob like domain"/>
    <property type="match status" value="1"/>
</dbReference>
<dbReference type="GO" id="GO:0031418">
    <property type="term" value="F:L-ascorbic acid binding"/>
    <property type="evidence" value="ECO:0007669"/>
    <property type="project" value="UniProtKB-KW"/>
</dbReference>
<dbReference type="GO" id="GO:0005506">
    <property type="term" value="F:iron ion binding"/>
    <property type="evidence" value="ECO:0007669"/>
    <property type="project" value="InterPro"/>
</dbReference>
<keyword evidence="8" id="KW-0802">TPR repeat</keyword>
<evidence type="ECO:0000259" key="17">
    <source>
        <dbReference type="PROSITE" id="PS51471"/>
    </source>
</evidence>
<comment type="cofactor">
    <cofactor evidence="2">
        <name>Fe cation</name>
        <dbReference type="ChEBI" id="CHEBI:24875"/>
    </cofactor>
</comment>
<gene>
    <name evidence="18" type="ORF">GDO78_022656</name>
</gene>
<dbReference type="InterPro" id="IPR011990">
    <property type="entry name" value="TPR-like_helical_dom_sf"/>
</dbReference>
<dbReference type="Pfam" id="PF13640">
    <property type="entry name" value="2OG-FeII_Oxy_3"/>
    <property type="match status" value="1"/>
</dbReference>
<dbReference type="PANTHER" id="PTHR14049">
    <property type="entry name" value="LEPRECAN 1"/>
    <property type="match status" value="1"/>
</dbReference>
<dbReference type="InterPro" id="IPR006620">
    <property type="entry name" value="Pro_4_hyd_alph"/>
</dbReference>
<dbReference type="SMART" id="SM00702">
    <property type="entry name" value="P4Hc"/>
    <property type="match status" value="1"/>
</dbReference>
<dbReference type="EC" id="1.14.11.7" evidence="4"/>
<dbReference type="Proteomes" id="UP000770717">
    <property type="component" value="Unassembled WGS sequence"/>
</dbReference>
<evidence type="ECO:0000256" key="1">
    <source>
        <dbReference type="ARBA" id="ARBA00001961"/>
    </source>
</evidence>
<name>A0A8J6EFY6_ELECQ</name>
<protein>
    <recommendedName>
        <fullName evidence="4">procollagen-proline 3-dioxygenase</fullName>
        <ecNumber evidence="4">1.14.11.7</ecNumber>
    </recommendedName>
</protein>
<dbReference type="InterPro" id="IPR056585">
    <property type="entry name" value="Leprecan_dom"/>
</dbReference>
<evidence type="ECO:0000256" key="13">
    <source>
        <dbReference type="ARBA" id="ARBA00023004"/>
    </source>
</evidence>
<evidence type="ECO:0000256" key="15">
    <source>
        <dbReference type="SAM" id="MobiDB-lite"/>
    </source>
</evidence>
<evidence type="ECO:0000256" key="3">
    <source>
        <dbReference type="ARBA" id="ARBA00006487"/>
    </source>
</evidence>
<evidence type="ECO:0000256" key="5">
    <source>
        <dbReference type="ARBA" id="ARBA00022723"/>
    </source>
</evidence>
<evidence type="ECO:0000313" key="18">
    <source>
        <dbReference type="EMBL" id="KAG9468488.1"/>
    </source>
</evidence>
<keyword evidence="13" id="KW-0408">Iron</keyword>
<dbReference type="GO" id="GO:0005783">
    <property type="term" value="C:endoplasmic reticulum"/>
    <property type="evidence" value="ECO:0007669"/>
    <property type="project" value="TreeGrafter"/>
</dbReference>
<dbReference type="InterPro" id="IPR039575">
    <property type="entry name" value="P3H"/>
</dbReference>
<comment type="similarity">
    <text evidence="3">Belongs to the leprecan family.</text>
</comment>
<evidence type="ECO:0000256" key="10">
    <source>
        <dbReference type="ARBA" id="ARBA00022896"/>
    </source>
</evidence>
<dbReference type="GO" id="GO:0032963">
    <property type="term" value="P:collagen metabolic process"/>
    <property type="evidence" value="ECO:0007669"/>
    <property type="project" value="InterPro"/>
</dbReference>
<evidence type="ECO:0000256" key="11">
    <source>
        <dbReference type="ARBA" id="ARBA00022964"/>
    </source>
</evidence>
<feature type="chain" id="PRO_5035202013" description="procollagen-proline 3-dioxygenase" evidence="16">
    <location>
        <begin position="16"/>
        <end position="676"/>
    </location>
</feature>